<evidence type="ECO:0000256" key="1">
    <source>
        <dbReference type="SAM" id="Phobius"/>
    </source>
</evidence>
<feature type="transmembrane region" description="Helical" evidence="1">
    <location>
        <begin position="613"/>
        <end position="634"/>
    </location>
</feature>
<keyword evidence="4" id="KW-1185">Reference proteome</keyword>
<evidence type="ECO:0008006" key="5">
    <source>
        <dbReference type="Google" id="ProtNLM"/>
    </source>
</evidence>
<feature type="chain" id="PRO_5046399995" description="FtsX-like permease family protein" evidence="2">
    <location>
        <begin position="18"/>
        <end position="697"/>
    </location>
</feature>
<gene>
    <name evidence="3" type="ORF">ACFP3R_36790</name>
</gene>
<accession>A0ABW1PJ75</accession>
<feature type="transmembrane region" description="Helical" evidence="1">
    <location>
        <begin position="665"/>
        <end position="686"/>
    </location>
</feature>
<evidence type="ECO:0000313" key="4">
    <source>
        <dbReference type="Proteomes" id="UP001596220"/>
    </source>
</evidence>
<keyword evidence="1" id="KW-0812">Transmembrane</keyword>
<protein>
    <recommendedName>
        <fullName evidence="5">FtsX-like permease family protein</fullName>
    </recommendedName>
</protein>
<dbReference type="Proteomes" id="UP001596220">
    <property type="component" value="Unassembled WGS sequence"/>
</dbReference>
<evidence type="ECO:0000313" key="3">
    <source>
        <dbReference type="EMBL" id="MFC6094852.1"/>
    </source>
</evidence>
<name>A0ABW1PJ75_9PSEU</name>
<feature type="transmembrane region" description="Helical" evidence="1">
    <location>
        <begin position="175"/>
        <end position="195"/>
    </location>
</feature>
<dbReference type="RefSeq" id="WP_380643504.1">
    <property type="nucleotide sequence ID" value="NZ_JBHSQO010000079.1"/>
</dbReference>
<feature type="transmembrane region" description="Helical" evidence="1">
    <location>
        <begin position="221"/>
        <end position="243"/>
    </location>
</feature>
<evidence type="ECO:0000256" key="2">
    <source>
        <dbReference type="SAM" id="SignalP"/>
    </source>
</evidence>
<feature type="transmembrane region" description="Helical" evidence="1">
    <location>
        <begin position="255"/>
        <end position="278"/>
    </location>
</feature>
<keyword evidence="1" id="KW-0472">Membrane</keyword>
<sequence length="697" mass="75657">MRYTGLKLVICSVLTTAALLGFLAAEDSDKYPGWQGSSVLEITDDRNGVSWEQVVATLASVTDRHRVGIIRIDEDFHDGNRLRNVYVTSGDPGSDYVTWAQNMLRPFGRSPTLELTFRPFEPDDALDPRAAYRVFGPQGAAVELVTRFEELGLFGAQTPSLTFEQVFSNYAMRSVGLFLALLTSLVTLTVGSVLLNTRRYAEWRLHGAATLQMFYRDARALAPFCMTASIVFGAAFSAFLLWYNGWNQFSVFARFTATAAATMGIIVALSYLIAVLAVSVKSTLDVLKGGKRLGPAMTLLYPLRFAAILLLAPAVAGVAGDYAGLMNRNTALLHLPRVGESVNITLPGYRTPEESDRDFEEVGAWLRQLDARGRAVVMKRESLQNHLSAGMFSGETEVLWVNDTFLAGQPVLDTTGSHIGSAPENTVRVIIPEHLDRHADTITDSVLMSFAPAALPAGVVAPGVQRLTAADGQSIFAYAVKSQDVNTDGSPIDRPMIHDAVIVSLPNGTPLISNVRLASWASYHGVVLSPGDVTSSMGRTIALGRISGMLPVTGLLADNRSTEVRHLISDALMSGLAIAALALAVVVTCLLYVRKYTRAIHAGHVAGRSFWQIHLRVLLFESTIPLGIISWISVNNWQRAREVAAYVSHGIAAPPSLPAPDWWRLIPMMTASAAAIFLFTTFLFIAHRRTTAAVRIG</sequence>
<organism evidence="3 4">
    <name type="scientific">Saccharothrix lopnurensis</name>
    <dbReference type="NCBI Taxonomy" id="1670621"/>
    <lineage>
        <taxon>Bacteria</taxon>
        <taxon>Bacillati</taxon>
        <taxon>Actinomycetota</taxon>
        <taxon>Actinomycetes</taxon>
        <taxon>Pseudonocardiales</taxon>
        <taxon>Pseudonocardiaceae</taxon>
        <taxon>Saccharothrix</taxon>
    </lineage>
</organism>
<comment type="caution">
    <text evidence="3">The sequence shown here is derived from an EMBL/GenBank/DDBJ whole genome shotgun (WGS) entry which is preliminary data.</text>
</comment>
<feature type="transmembrane region" description="Helical" evidence="1">
    <location>
        <begin position="571"/>
        <end position="593"/>
    </location>
</feature>
<reference evidence="4" key="1">
    <citation type="journal article" date="2019" name="Int. J. Syst. Evol. Microbiol.">
        <title>The Global Catalogue of Microorganisms (GCM) 10K type strain sequencing project: providing services to taxonomists for standard genome sequencing and annotation.</title>
        <authorList>
            <consortium name="The Broad Institute Genomics Platform"/>
            <consortium name="The Broad Institute Genome Sequencing Center for Infectious Disease"/>
            <person name="Wu L."/>
            <person name="Ma J."/>
        </authorList>
    </citation>
    <scope>NUCLEOTIDE SEQUENCE [LARGE SCALE GENOMIC DNA]</scope>
    <source>
        <strain evidence="4">CGMCC 4.7246</strain>
    </source>
</reference>
<feature type="signal peptide" evidence="2">
    <location>
        <begin position="1"/>
        <end position="17"/>
    </location>
</feature>
<keyword evidence="1" id="KW-1133">Transmembrane helix</keyword>
<proteinExistence type="predicted"/>
<keyword evidence="2" id="KW-0732">Signal</keyword>
<dbReference type="EMBL" id="JBHSQO010000079">
    <property type="protein sequence ID" value="MFC6094852.1"/>
    <property type="molecule type" value="Genomic_DNA"/>
</dbReference>
<feature type="transmembrane region" description="Helical" evidence="1">
    <location>
        <begin position="299"/>
        <end position="319"/>
    </location>
</feature>